<evidence type="ECO:0000256" key="1">
    <source>
        <dbReference type="SAM" id="SignalP"/>
    </source>
</evidence>
<proteinExistence type="predicted"/>
<evidence type="ECO:0000313" key="2">
    <source>
        <dbReference type="EMBL" id="EDL77138.1"/>
    </source>
</evidence>
<gene>
    <name evidence="2" type="primary">Nckipsd_predicted</name>
    <name evidence="2" type="ORF">rCG_25151</name>
</gene>
<reference evidence="2 3" key="1">
    <citation type="submission" date="2005-09" db="EMBL/GenBank/DDBJ databases">
        <authorList>
            <person name="Mural R.J."/>
            <person name="Li P.W."/>
            <person name="Adams M.D."/>
            <person name="Amanatides P.G."/>
            <person name="Baden-Tillson H."/>
            <person name="Barnstead M."/>
            <person name="Chin S.H."/>
            <person name="Dew I."/>
            <person name="Evans C.A."/>
            <person name="Ferriera S."/>
            <person name="Flanigan M."/>
            <person name="Fosler C."/>
            <person name="Glodek A."/>
            <person name="Gu Z."/>
            <person name="Holt R.A."/>
            <person name="Jennings D."/>
            <person name="Kraft C.L."/>
            <person name="Lu F."/>
            <person name="Nguyen T."/>
            <person name="Nusskern D.R."/>
            <person name="Pfannkoch C.M."/>
            <person name="Sitter C."/>
            <person name="Sutton G.G."/>
            <person name="Venter J.C."/>
            <person name="Wang Z."/>
            <person name="Woodage T."/>
            <person name="Zheng X.H."/>
            <person name="Zhong F."/>
        </authorList>
    </citation>
    <scope>NUCLEOTIDE SEQUENCE [LARGE SCALE GENOMIC DNA]</scope>
    <source>
        <strain>BN</strain>
        <strain evidence="3">Sprague-Dawley</strain>
    </source>
</reference>
<keyword evidence="1" id="KW-0732">Signal</keyword>
<dbReference type="Proteomes" id="UP000234681">
    <property type="component" value="Chromosome 8"/>
</dbReference>
<evidence type="ECO:0000313" key="3">
    <source>
        <dbReference type="Proteomes" id="UP000234681"/>
    </source>
</evidence>
<accession>A6I390</accession>
<dbReference type="AlphaFoldDB" id="A6I390"/>
<organism evidence="2 3">
    <name type="scientific">Rattus norvegicus</name>
    <name type="common">Rat</name>
    <dbReference type="NCBI Taxonomy" id="10116"/>
    <lineage>
        <taxon>Eukaryota</taxon>
        <taxon>Metazoa</taxon>
        <taxon>Chordata</taxon>
        <taxon>Craniata</taxon>
        <taxon>Vertebrata</taxon>
        <taxon>Euteleostomi</taxon>
        <taxon>Mammalia</taxon>
        <taxon>Eutheria</taxon>
        <taxon>Euarchontoglires</taxon>
        <taxon>Glires</taxon>
        <taxon>Rodentia</taxon>
        <taxon>Myomorpha</taxon>
        <taxon>Muroidea</taxon>
        <taxon>Muridae</taxon>
        <taxon>Murinae</taxon>
        <taxon>Rattus</taxon>
    </lineage>
</organism>
<name>A6I390_RAT</name>
<feature type="signal peptide" evidence="1">
    <location>
        <begin position="1"/>
        <end position="16"/>
    </location>
</feature>
<feature type="chain" id="PRO_5039942491" evidence="1">
    <location>
        <begin position="17"/>
        <end position="163"/>
    </location>
</feature>
<sequence>MCKLKAFYLLVGCLFSMSPPPRPHVHTQSPAAAPGWAAAIPTHCLGRASAGRVRRVREAPSVSSVLCLSFAVSAAHVQPLSPYPLRDRCPSVPCFQPQRPWPNCCLESRILETGHPSCSPMGQDDGAEKANDRIYFLWKKKKKVGQKPCVFSYVPQLTFRNKL</sequence>
<protein>
    <submittedName>
        <fullName evidence="2">NCK interacting protein with SH3 domain (Predicted), isoform CRA_b</fullName>
    </submittedName>
</protein>
<dbReference type="EMBL" id="CH473954">
    <property type="protein sequence ID" value="EDL77138.1"/>
    <property type="molecule type" value="Genomic_DNA"/>
</dbReference>